<organism evidence="1 3">
    <name type="scientific">Kocuria flava</name>
    <dbReference type="NCBI Taxonomy" id="446860"/>
    <lineage>
        <taxon>Bacteria</taxon>
        <taxon>Bacillati</taxon>
        <taxon>Actinomycetota</taxon>
        <taxon>Actinomycetes</taxon>
        <taxon>Micrococcales</taxon>
        <taxon>Micrococcaceae</taxon>
        <taxon>Kocuria</taxon>
    </lineage>
</organism>
<protein>
    <submittedName>
        <fullName evidence="1">Sarcosine oxidase subunit gamma</fullName>
    </submittedName>
</protein>
<dbReference type="Gene3D" id="3.30.1360.120">
    <property type="entry name" value="Probable tRNA modification gtpase trme, domain 1"/>
    <property type="match status" value="1"/>
</dbReference>
<evidence type="ECO:0000313" key="3">
    <source>
        <dbReference type="Proteomes" id="UP000057181"/>
    </source>
</evidence>
<dbReference type="Gene3D" id="3.30.70.1520">
    <property type="entry name" value="Heterotetrameric sarcosine oxidase"/>
    <property type="match status" value="1"/>
</dbReference>
<dbReference type="Pfam" id="PF04268">
    <property type="entry name" value="SoxG"/>
    <property type="match status" value="1"/>
</dbReference>
<accession>A0A0U3GFU9</accession>
<keyword evidence="4" id="KW-1185">Reference proteome</keyword>
<sequence length="234" mass="24294">MAEQLMTDDATDLTTLRRSPLAHLAGAMAERTVTGERGVALREVPFLTMVGLRLVPGTDSASTVTDLTGLPLPGGHGEVTGDPAATAVLWLGPDEFLLVGPDETVVPAGLTGGAEREPGALPSLSTAPAAVRLSEALAGAGVPGQVVDLSANRTTLELSGPSAREVLEKGCPMDLHPRAFAAGTAVATTLGPVQVLLWRTGEQEWRVLPRASFADYTARWLLDAMTEFAAPQVP</sequence>
<proteinExistence type="predicted"/>
<evidence type="ECO:0000313" key="2">
    <source>
        <dbReference type="EMBL" id="GEO91184.1"/>
    </source>
</evidence>
<dbReference type="KEGG" id="kfv:AS188_03550"/>
<reference evidence="1 3" key="1">
    <citation type="submission" date="2015-11" db="EMBL/GenBank/DDBJ databases">
        <title>Complete Genome Sequence of Kocuria flava strain HO-9041.</title>
        <authorList>
            <person name="Zhou M."/>
            <person name="Dai J."/>
        </authorList>
    </citation>
    <scope>NUCLEOTIDE SEQUENCE [LARGE SCALE GENOMIC DNA]</scope>
    <source>
        <strain evidence="1 3">HO-9041</strain>
    </source>
</reference>
<dbReference type="Proteomes" id="UP000057181">
    <property type="component" value="Chromosome"/>
</dbReference>
<dbReference type="STRING" id="446860.AS188_03550"/>
<gene>
    <name evidence="2" type="primary">soxG-1</name>
    <name evidence="1" type="ORF">AS188_03550</name>
    <name evidence="2" type="ORF">KFL01_04900</name>
</gene>
<evidence type="ECO:0000313" key="1">
    <source>
        <dbReference type="EMBL" id="ALU38974.1"/>
    </source>
</evidence>
<dbReference type="AlphaFoldDB" id="A0A0U3GFU9"/>
<dbReference type="Proteomes" id="UP000321155">
    <property type="component" value="Unassembled WGS sequence"/>
</dbReference>
<evidence type="ECO:0000313" key="4">
    <source>
        <dbReference type="Proteomes" id="UP000321155"/>
    </source>
</evidence>
<dbReference type="RefSeq" id="WP_058857686.1">
    <property type="nucleotide sequence ID" value="NZ_BJZR01000007.1"/>
</dbReference>
<reference evidence="2 4" key="2">
    <citation type="submission" date="2019-07" db="EMBL/GenBank/DDBJ databases">
        <title>Whole genome shotgun sequence of Kocuria flava NBRC 107626.</title>
        <authorList>
            <person name="Hosoyama A."/>
            <person name="Uohara A."/>
            <person name="Ohji S."/>
            <person name="Ichikawa N."/>
        </authorList>
    </citation>
    <scope>NUCLEOTIDE SEQUENCE [LARGE SCALE GENOMIC DNA]</scope>
    <source>
        <strain evidence="2 4">NBRC 107626</strain>
    </source>
</reference>
<dbReference type="SUPFAM" id="SSF103025">
    <property type="entry name" value="Folate-binding domain"/>
    <property type="match status" value="1"/>
</dbReference>
<dbReference type="EMBL" id="BJZR01000007">
    <property type="protein sequence ID" value="GEO91184.1"/>
    <property type="molecule type" value="Genomic_DNA"/>
</dbReference>
<dbReference type="EMBL" id="CP013254">
    <property type="protein sequence ID" value="ALU38974.1"/>
    <property type="molecule type" value="Genomic_DNA"/>
</dbReference>
<name>A0A0U3GFU9_9MICC</name>
<dbReference type="InterPro" id="IPR027266">
    <property type="entry name" value="TrmE/GcvT-like"/>
</dbReference>
<dbReference type="OrthoDB" id="9814782at2"/>
<dbReference type="InterPro" id="IPR007375">
    <property type="entry name" value="SoxG"/>
</dbReference>